<evidence type="ECO:0000313" key="4">
    <source>
        <dbReference type="Proteomes" id="UP000195305"/>
    </source>
</evidence>
<dbReference type="SMART" id="SM00530">
    <property type="entry name" value="HTH_XRE"/>
    <property type="match status" value="1"/>
</dbReference>
<dbReference type="Pfam" id="PF01381">
    <property type="entry name" value="HTH_3"/>
    <property type="match status" value="1"/>
</dbReference>
<dbReference type="AlphaFoldDB" id="A0A1Y4SWJ6"/>
<feature type="domain" description="HTH cro/C1-type" evidence="2">
    <location>
        <begin position="7"/>
        <end position="61"/>
    </location>
</feature>
<dbReference type="GO" id="GO:0003677">
    <property type="term" value="F:DNA binding"/>
    <property type="evidence" value="ECO:0007669"/>
    <property type="project" value="UniProtKB-KW"/>
</dbReference>
<evidence type="ECO:0000259" key="2">
    <source>
        <dbReference type="PROSITE" id="PS50943"/>
    </source>
</evidence>
<dbReference type="EMBL" id="NFLJ01000032">
    <property type="protein sequence ID" value="OUQ33331.1"/>
    <property type="molecule type" value="Genomic_DNA"/>
</dbReference>
<keyword evidence="1" id="KW-0238">DNA-binding</keyword>
<dbReference type="PANTHER" id="PTHR46558:SF11">
    <property type="entry name" value="HTH-TYPE TRANSCRIPTIONAL REGULATOR XRE"/>
    <property type="match status" value="1"/>
</dbReference>
<dbReference type="InterPro" id="IPR010982">
    <property type="entry name" value="Lambda_DNA-bd_dom_sf"/>
</dbReference>
<dbReference type="RefSeq" id="WP_087359018.1">
    <property type="nucleotide sequence ID" value="NZ_NFLJ01000032.1"/>
</dbReference>
<dbReference type="OrthoDB" id="9812239at2"/>
<dbReference type="PROSITE" id="PS50943">
    <property type="entry name" value="HTH_CROC1"/>
    <property type="match status" value="1"/>
</dbReference>
<dbReference type="CDD" id="cd00093">
    <property type="entry name" value="HTH_XRE"/>
    <property type="match status" value="1"/>
</dbReference>
<comment type="caution">
    <text evidence="3">The sequence shown here is derived from an EMBL/GenBank/DDBJ whole genome shotgun (WGS) entry which is preliminary data.</text>
</comment>
<keyword evidence="4" id="KW-1185">Reference proteome</keyword>
<name>A0A1Y4SWJ6_9FIRM</name>
<dbReference type="Gene3D" id="1.10.260.40">
    <property type="entry name" value="lambda repressor-like DNA-binding domains"/>
    <property type="match status" value="1"/>
</dbReference>
<dbReference type="SUPFAM" id="SSF47413">
    <property type="entry name" value="lambda repressor-like DNA-binding domains"/>
    <property type="match status" value="1"/>
</dbReference>
<protein>
    <recommendedName>
        <fullName evidence="2">HTH cro/C1-type domain-containing protein</fullName>
    </recommendedName>
</protein>
<evidence type="ECO:0000313" key="3">
    <source>
        <dbReference type="EMBL" id="OUQ33331.1"/>
    </source>
</evidence>
<dbReference type="Proteomes" id="UP000195305">
    <property type="component" value="Unassembled WGS sequence"/>
</dbReference>
<dbReference type="PANTHER" id="PTHR46558">
    <property type="entry name" value="TRACRIPTIONAL REGULATORY PROTEIN-RELATED-RELATED"/>
    <property type="match status" value="1"/>
</dbReference>
<accession>A0A1Y4SWJ6</accession>
<proteinExistence type="predicted"/>
<reference evidence="3 4" key="1">
    <citation type="journal article" date="2018" name="BMC Genomics">
        <title>Whole genome sequencing and function prediction of 133 gut anaerobes isolated from chicken caecum in pure cultures.</title>
        <authorList>
            <person name="Medvecky M."/>
            <person name="Cejkova D."/>
            <person name="Polansky O."/>
            <person name="Karasova D."/>
            <person name="Kubasova T."/>
            <person name="Cizek A."/>
            <person name="Rychlik I."/>
        </authorList>
    </citation>
    <scope>NUCLEOTIDE SEQUENCE [LARGE SCALE GENOMIC DNA]</scope>
    <source>
        <strain evidence="3 4">An13</strain>
    </source>
</reference>
<gene>
    <name evidence="3" type="ORF">B5E75_10505</name>
</gene>
<evidence type="ECO:0000256" key="1">
    <source>
        <dbReference type="ARBA" id="ARBA00023125"/>
    </source>
</evidence>
<organism evidence="3 4">
    <name type="scientific">Massilimicrobiota timonensis</name>
    <dbReference type="NCBI Taxonomy" id="1776392"/>
    <lineage>
        <taxon>Bacteria</taxon>
        <taxon>Bacillati</taxon>
        <taxon>Bacillota</taxon>
        <taxon>Erysipelotrichia</taxon>
        <taxon>Erysipelotrichales</taxon>
        <taxon>Erysipelotrichaceae</taxon>
        <taxon>Massilimicrobiota</taxon>
    </lineage>
</organism>
<dbReference type="InterPro" id="IPR001387">
    <property type="entry name" value="Cro/C1-type_HTH"/>
</dbReference>
<sequence>MNFGERLKKLCQDYQYTQNTLEEITGIDRSTISAYELGTRKPSIENLETLARVFKVSIDYLYCNSNKHFLDITNISETNYYKIIAIIKEEDLNFEKDTRLFNK</sequence>